<dbReference type="AlphaFoldDB" id="E6U032"/>
<dbReference type="GO" id="GO:0008270">
    <property type="term" value="F:zinc ion binding"/>
    <property type="evidence" value="ECO:0007669"/>
    <property type="project" value="UniProtKB-KW"/>
</dbReference>
<dbReference type="Pfam" id="PF04434">
    <property type="entry name" value="SWIM"/>
    <property type="match status" value="1"/>
</dbReference>
<dbReference type="FunFam" id="3.40.50.300:FF:000533">
    <property type="entry name" value="Helicase, Snf2 family"/>
    <property type="match status" value="1"/>
</dbReference>
<dbReference type="OrthoDB" id="9760715at2"/>
<dbReference type="eggNOG" id="COG0553">
    <property type="taxonomic scope" value="Bacteria"/>
</dbReference>
<dbReference type="Gene3D" id="3.40.50.10810">
    <property type="entry name" value="Tandem AAA-ATPase domain"/>
    <property type="match status" value="1"/>
</dbReference>
<keyword evidence="2" id="KW-0479">Metal-binding</keyword>
<protein>
    <submittedName>
        <fullName evidence="6">SNF2-related protein</fullName>
    </submittedName>
</protein>
<dbReference type="GO" id="GO:0005524">
    <property type="term" value="F:ATP binding"/>
    <property type="evidence" value="ECO:0007669"/>
    <property type="project" value="InterPro"/>
</dbReference>
<dbReference type="Pfam" id="PF00176">
    <property type="entry name" value="SNF2-rel_dom"/>
    <property type="match status" value="1"/>
</dbReference>
<dbReference type="InterPro" id="IPR007527">
    <property type="entry name" value="Znf_SWIM"/>
</dbReference>
<dbReference type="RefSeq" id="WP_013487377.1">
    <property type="nucleotide sequence ID" value="NC_014829.1"/>
</dbReference>
<dbReference type="SUPFAM" id="SSF52540">
    <property type="entry name" value="P-loop containing nucleoside triphosphate hydrolases"/>
    <property type="match status" value="2"/>
</dbReference>
<dbReference type="SMART" id="SM00490">
    <property type="entry name" value="HELICc"/>
    <property type="match status" value="1"/>
</dbReference>
<dbReference type="SMART" id="SM00487">
    <property type="entry name" value="DEXDc"/>
    <property type="match status" value="1"/>
</dbReference>
<dbReference type="PROSITE" id="PS50966">
    <property type="entry name" value="ZF_SWIM"/>
    <property type="match status" value="1"/>
</dbReference>
<dbReference type="InterPro" id="IPR027417">
    <property type="entry name" value="P-loop_NTPase"/>
</dbReference>
<sequence length="1093" mass="127006">MDLFQLSKSSIRELCNPLVFKRGSTYFSEGNVEDLTWNEEKKFFSATVNGMETYDVHVHVSGERYAKKFYCSCPAYEKYTGICKHIVAVLFEIKEKKPHTFFHIEKKSEALHINKGSEQKRMFDEVDYMEKQKANAMIQSFQQVYMKKHETHHERETLDVEYILKLEPKMAGFRSASFELEMKVGPKRLYVVKDLKEFLRVVHQNETLKFAKHFSYDPSDYVLSEQDEAIFQWLWKLFHLRNEQDRVSSLYSYRSVNKEEKRKLDIPAPVVTELLDMLQTSNVVVDVLGMEYKGYEFVEGPLPLQFSIGNSPDHKGQFHFKWENEEEIAFFGSDYHILFYRGRFYALEGDQGDVIELLLNHLTKYDPAEITISQDQLENFASLVLPQLKKVGEVDVIESVREKIHMAPLECKLYVDYVDYRLTAELIFQYGDDKYSPFDSPQEYSGHVTVRDVEKELFILSHIEKVPFKYNGRELYLDDFDMILDFVMEDLPNLSNIIEVFTTSNVQGMVYDPQERPTIKVEANEKMNLLDVEFKMEGIPETEIDDILQALLDNKKYYRLANGSFLNLGDEELQEMRGMLDELELSQKDIQQHTKVPLMRAFQLSENNSYALKKGKAFRSLLERIMHPDEIETTVPEELDETLRDYQKIGFQWLHSLSHYGFGGVLADDMGLGKTLQMITYLVSQKQQGELGTTLIICPSSLVYNWQKEIERFAPQLSSVVISGSAEERNQALDEAAHKDVWITSYPLIRRDLEKYREKLFTTLILDEAQYVKNDWTQTAKAVKSIQAKQSFALSGTPIENSLNELYSIFDLVLPGLFKNKNAFKAMEQEKIAKRIRPFVLRRLKRDVLTELPDKMESVQYTELTDEQKKLYLAQLRLIRNDAKEAISAKAFQENRMKILAGLTRLRQICCHPALFMTNYKGQSGKMERLFEYLEEAIASGRRVVLFSQFTQMLSIIQDRLKGYGWQYHYLDGSTPSKERVELANQFNNGEKELFLVSLKAGGTGLNLTGGDTVILFDSWWNPAVEEQAADRVYRFGQKKVVQVTKLITTGTIEEKIHKLQGQKRELLDKVIQPGEKMITSLSKEDIEELLDI</sequence>
<proteinExistence type="predicted"/>
<dbReference type="InterPro" id="IPR014001">
    <property type="entry name" value="Helicase_ATP-bd"/>
</dbReference>
<dbReference type="HOGENOM" id="CLU_000315_21_1_9"/>
<dbReference type="CDD" id="cd18012">
    <property type="entry name" value="DEXQc_arch_SWI2_SNF2"/>
    <property type="match status" value="1"/>
</dbReference>
<dbReference type="PROSITE" id="PS51194">
    <property type="entry name" value="HELICASE_CTER"/>
    <property type="match status" value="1"/>
</dbReference>
<reference evidence="6" key="1">
    <citation type="submission" date="2010-12" db="EMBL/GenBank/DDBJ databases">
        <title>Complete sequence of Bacillus cellulosilyticus DSM 2522.</title>
        <authorList>
            <consortium name="US DOE Joint Genome Institute"/>
            <person name="Lucas S."/>
            <person name="Copeland A."/>
            <person name="Lapidus A."/>
            <person name="Cheng J.-F."/>
            <person name="Bruce D."/>
            <person name="Goodwin L."/>
            <person name="Pitluck S."/>
            <person name="Chertkov O."/>
            <person name="Detter J.C."/>
            <person name="Han C."/>
            <person name="Tapia R."/>
            <person name="Land M."/>
            <person name="Hauser L."/>
            <person name="Jeffries C."/>
            <person name="Kyrpides N."/>
            <person name="Ivanova N."/>
            <person name="Mikhailova N."/>
            <person name="Brumm P."/>
            <person name="Mead D."/>
            <person name="Woyke T."/>
        </authorList>
    </citation>
    <scope>NUCLEOTIDE SEQUENCE [LARGE SCALE GENOMIC DNA]</scope>
    <source>
        <strain evidence="6">DSM 2522</strain>
    </source>
</reference>
<evidence type="ECO:0000313" key="6">
    <source>
        <dbReference type="EMBL" id="ADU29036.1"/>
    </source>
</evidence>
<name>E6U032_EVAC2</name>
<dbReference type="GO" id="GO:0016787">
    <property type="term" value="F:hydrolase activity"/>
    <property type="evidence" value="ECO:0007669"/>
    <property type="project" value="UniProtKB-KW"/>
</dbReference>
<evidence type="ECO:0000256" key="1">
    <source>
        <dbReference type="ARBA" id="ARBA00022801"/>
    </source>
</evidence>
<evidence type="ECO:0000313" key="7">
    <source>
        <dbReference type="Proteomes" id="UP000001401"/>
    </source>
</evidence>
<dbReference type="STRING" id="649639.Bcell_0755"/>
<keyword evidence="2" id="KW-0863">Zinc-finger</keyword>
<dbReference type="EMBL" id="CP002394">
    <property type="protein sequence ID" value="ADU29036.1"/>
    <property type="molecule type" value="Genomic_DNA"/>
</dbReference>
<dbReference type="Proteomes" id="UP000001401">
    <property type="component" value="Chromosome"/>
</dbReference>
<organism evidence="6 7">
    <name type="scientific">Evansella cellulosilytica (strain ATCC 21833 / DSM 2522 / FERM P-1141 / JCM 9156 / N-4)</name>
    <name type="common">Bacillus cellulosilyticus</name>
    <dbReference type="NCBI Taxonomy" id="649639"/>
    <lineage>
        <taxon>Bacteria</taxon>
        <taxon>Bacillati</taxon>
        <taxon>Bacillota</taxon>
        <taxon>Bacilli</taxon>
        <taxon>Bacillales</taxon>
        <taxon>Bacillaceae</taxon>
        <taxon>Evansella</taxon>
    </lineage>
</organism>
<dbReference type="Pfam" id="PF00271">
    <property type="entry name" value="Helicase_C"/>
    <property type="match status" value="1"/>
</dbReference>
<evidence type="ECO:0000256" key="2">
    <source>
        <dbReference type="PROSITE-ProRule" id="PRU00325"/>
    </source>
</evidence>
<dbReference type="InterPro" id="IPR049730">
    <property type="entry name" value="SNF2/RAD54-like_C"/>
</dbReference>
<dbReference type="InterPro" id="IPR013663">
    <property type="entry name" value="Helicase_SWF/SNF/SWI_bac"/>
</dbReference>
<accession>E6U032</accession>
<feature type="domain" description="SWIM-type" evidence="3">
    <location>
        <begin position="54"/>
        <end position="94"/>
    </location>
</feature>
<gene>
    <name evidence="6" type="ordered locus">Bcell_0755</name>
</gene>
<dbReference type="Gene3D" id="3.40.50.300">
    <property type="entry name" value="P-loop containing nucleotide triphosphate hydrolases"/>
    <property type="match status" value="1"/>
</dbReference>
<keyword evidence="1" id="KW-0378">Hydrolase</keyword>
<keyword evidence="2" id="KW-0862">Zinc</keyword>
<dbReference type="PANTHER" id="PTHR10799">
    <property type="entry name" value="SNF2/RAD54 HELICASE FAMILY"/>
    <property type="match status" value="1"/>
</dbReference>
<dbReference type="PROSITE" id="PS51192">
    <property type="entry name" value="HELICASE_ATP_BIND_1"/>
    <property type="match status" value="1"/>
</dbReference>
<feature type="domain" description="Helicase ATP-binding" evidence="4">
    <location>
        <begin position="655"/>
        <end position="816"/>
    </location>
</feature>
<keyword evidence="7" id="KW-1185">Reference proteome</keyword>
<dbReference type="KEGG" id="bco:Bcell_0755"/>
<evidence type="ECO:0000259" key="4">
    <source>
        <dbReference type="PROSITE" id="PS51192"/>
    </source>
</evidence>
<dbReference type="InterPro" id="IPR038718">
    <property type="entry name" value="SNF2-like_sf"/>
</dbReference>
<dbReference type="InterPro" id="IPR000330">
    <property type="entry name" value="SNF2_N"/>
</dbReference>
<dbReference type="CDD" id="cd18793">
    <property type="entry name" value="SF2_C_SNF"/>
    <property type="match status" value="1"/>
</dbReference>
<evidence type="ECO:0000259" key="3">
    <source>
        <dbReference type="PROSITE" id="PS50966"/>
    </source>
</evidence>
<dbReference type="InterPro" id="IPR001650">
    <property type="entry name" value="Helicase_C-like"/>
</dbReference>
<dbReference type="Pfam" id="PF08455">
    <property type="entry name" value="SNF2_assoc"/>
    <property type="match status" value="1"/>
</dbReference>
<feature type="domain" description="Helicase C-terminal" evidence="5">
    <location>
        <begin position="926"/>
        <end position="1083"/>
    </location>
</feature>
<evidence type="ECO:0000259" key="5">
    <source>
        <dbReference type="PROSITE" id="PS51194"/>
    </source>
</evidence>